<dbReference type="RefSeq" id="WP_052274770.1">
    <property type="nucleotide sequence ID" value="NZ_CP014327.1"/>
</dbReference>
<name>A0A126V0Q0_9RHOB</name>
<evidence type="ECO:0000259" key="2">
    <source>
        <dbReference type="PROSITE" id="PS50943"/>
    </source>
</evidence>
<gene>
    <name evidence="3" type="ORF">RC74_11965</name>
</gene>
<dbReference type="OrthoDB" id="8092542at2"/>
<sequence>MSSIQVNSTLRQLGEDIRTARKKRRLSVADFCKRIDVSDKTLKKLESGDGGVRLETFAMALLALGELDRLENILDPAQDQLGLSLDHMRLPERIKNKYKNSGSHLRKIVAGRAATSIKITPGRSNSGGAHRGPKAASRASSETDDEGTGF</sequence>
<dbReference type="InterPro" id="IPR001387">
    <property type="entry name" value="Cro/C1-type_HTH"/>
</dbReference>
<feature type="domain" description="HTH cro/C1-type" evidence="2">
    <location>
        <begin position="17"/>
        <end position="70"/>
    </location>
</feature>
<dbReference type="STRING" id="1579316.RC74_11965"/>
<keyword evidence="4" id="KW-1185">Reference proteome</keyword>
<feature type="region of interest" description="Disordered" evidence="1">
    <location>
        <begin position="118"/>
        <end position="150"/>
    </location>
</feature>
<organism evidence="3 4">
    <name type="scientific">Falsihalocynthiibacter arcticus</name>
    <dbReference type="NCBI Taxonomy" id="1579316"/>
    <lineage>
        <taxon>Bacteria</taxon>
        <taxon>Pseudomonadati</taxon>
        <taxon>Pseudomonadota</taxon>
        <taxon>Alphaproteobacteria</taxon>
        <taxon>Rhodobacterales</taxon>
        <taxon>Roseobacteraceae</taxon>
        <taxon>Falsihalocynthiibacter</taxon>
    </lineage>
</organism>
<evidence type="ECO:0000313" key="3">
    <source>
        <dbReference type="EMBL" id="AML51883.1"/>
    </source>
</evidence>
<dbReference type="SUPFAM" id="SSF47413">
    <property type="entry name" value="lambda repressor-like DNA-binding domains"/>
    <property type="match status" value="1"/>
</dbReference>
<evidence type="ECO:0000313" key="4">
    <source>
        <dbReference type="Proteomes" id="UP000070371"/>
    </source>
</evidence>
<dbReference type="PROSITE" id="PS50943">
    <property type="entry name" value="HTH_CROC1"/>
    <property type="match status" value="1"/>
</dbReference>
<dbReference type="AlphaFoldDB" id="A0A126V0Q0"/>
<proteinExistence type="predicted"/>
<accession>A0A126V0Q0</accession>
<reference evidence="3 4" key="1">
    <citation type="submission" date="2016-02" db="EMBL/GenBank/DDBJ databases">
        <title>Complete genome sequence of Halocynthiibacter arcticus PAMC 20958t from arctic marine sediment.</title>
        <authorList>
            <person name="Lee Y.M."/>
            <person name="Baek K."/>
            <person name="Lee H.K."/>
            <person name="Shin S.C."/>
        </authorList>
    </citation>
    <scope>NUCLEOTIDE SEQUENCE [LARGE SCALE GENOMIC DNA]</scope>
    <source>
        <strain evidence="3">PAMC 20958</strain>
    </source>
</reference>
<protein>
    <recommendedName>
        <fullName evidence="2">HTH cro/C1-type domain-containing protein</fullName>
    </recommendedName>
</protein>
<dbReference type="GO" id="GO:0003677">
    <property type="term" value="F:DNA binding"/>
    <property type="evidence" value="ECO:0007669"/>
    <property type="project" value="InterPro"/>
</dbReference>
<dbReference type="KEGG" id="hat:RC74_11965"/>
<dbReference type="CDD" id="cd00093">
    <property type="entry name" value="HTH_XRE"/>
    <property type="match status" value="1"/>
</dbReference>
<evidence type="ECO:0000256" key="1">
    <source>
        <dbReference type="SAM" id="MobiDB-lite"/>
    </source>
</evidence>
<dbReference type="Gene3D" id="1.10.260.40">
    <property type="entry name" value="lambda repressor-like DNA-binding domains"/>
    <property type="match status" value="1"/>
</dbReference>
<dbReference type="InterPro" id="IPR010982">
    <property type="entry name" value="Lambda_DNA-bd_dom_sf"/>
</dbReference>
<dbReference type="Proteomes" id="UP000070371">
    <property type="component" value="Chromosome"/>
</dbReference>
<dbReference type="EMBL" id="CP014327">
    <property type="protein sequence ID" value="AML51883.1"/>
    <property type="molecule type" value="Genomic_DNA"/>
</dbReference>
<dbReference type="Pfam" id="PF13560">
    <property type="entry name" value="HTH_31"/>
    <property type="match status" value="1"/>
</dbReference>